<dbReference type="Proteomes" id="UP000265916">
    <property type="component" value="Unassembled WGS sequence"/>
</dbReference>
<comment type="caution">
    <text evidence="2">The sequence shown here is derived from an EMBL/GenBank/DDBJ whole genome shotgun (WGS) entry which is preliminary data.</text>
</comment>
<dbReference type="OrthoDB" id="92610at2"/>
<evidence type="ECO:0000313" key="2">
    <source>
        <dbReference type="EMBL" id="RIY36162.1"/>
    </source>
</evidence>
<keyword evidence="3" id="KW-1185">Reference proteome</keyword>
<feature type="binding site" evidence="1">
    <location>
        <position position="57"/>
    </location>
    <ligand>
        <name>substrate</name>
    </ligand>
</feature>
<dbReference type="InterPro" id="IPR013078">
    <property type="entry name" value="His_Pase_superF_clade-1"/>
</dbReference>
<accession>A0A3A1YDC7</accession>
<dbReference type="CDD" id="cd07040">
    <property type="entry name" value="HP"/>
    <property type="match status" value="1"/>
</dbReference>
<dbReference type="RefSeq" id="WP_119532054.1">
    <property type="nucleotide sequence ID" value="NZ_JBHSSP010000006.1"/>
</dbReference>
<name>A0A3A1YDC7_9GAMM</name>
<gene>
    <name evidence="2" type="ORF">CKF58_06215</name>
</gene>
<dbReference type="InterPro" id="IPR029033">
    <property type="entry name" value="His_PPase_superfam"/>
</dbReference>
<dbReference type="AlphaFoldDB" id="A0A3A1YDC7"/>
<evidence type="ECO:0008006" key="4">
    <source>
        <dbReference type="Google" id="ProtNLM"/>
    </source>
</evidence>
<evidence type="ECO:0000313" key="3">
    <source>
        <dbReference type="Proteomes" id="UP000265916"/>
    </source>
</evidence>
<dbReference type="SUPFAM" id="SSF53254">
    <property type="entry name" value="Phosphoglycerate mutase-like"/>
    <property type="match status" value="1"/>
</dbReference>
<organism evidence="2 3">
    <name type="scientific">Psittacicella hinzii</name>
    <dbReference type="NCBI Taxonomy" id="2028575"/>
    <lineage>
        <taxon>Bacteria</taxon>
        <taxon>Pseudomonadati</taxon>
        <taxon>Pseudomonadota</taxon>
        <taxon>Gammaproteobacteria</taxon>
        <taxon>Pasteurellales</taxon>
        <taxon>Psittacicellaceae</taxon>
        <taxon>Psittacicella</taxon>
    </lineage>
</organism>
<dbReference type="SMART" id="SM00855">
    <property type="entry name" value="PGAM"/>
    <property type="match status" value="1"/>
</dbReference>
<sequence>MKLVIMRHGEAGFSSTNGLDSGRELTARGQEQATHAASLLQDQYIQVQQVWASHYARAWQTGCIVAQHLNVPCQEERALSISGYDLQELAQNIAIFAKDQPVNAALVLVSHIPNVSDIMHFYAPNARSFSFYPANFVIVDLEQKRVCADSKQ</sequence>
<protein>
    <recommendedName>
        <fullName evidence="4">Phosphohistidine phosphatase SixA</fullName>
    </recommendedName>
</protein>
<dbReference type="Gene3D" id="3.40.50.1240">
    <property type="entry name" value="Phosphoglycerate mutase-like"/>
    <property type="match status" value="1"/>
</dbReference>
<dbReference type="EMBL" id="NRJG01000115">
    <property type="protein sequence ID" value="RIY36162.1"/>
    <property type="molecule type" value="Genomic_DNA"/>
</dbReference>
<proteinExistence type="predicted"/>
<evidence type="ECO:0000256" key="1">
    <source>
        <dbReference type="PIRSR" id="PIRSR613078-2"/>
    </source>
</evidence>
<reference evidence="2 3" key="1">
    <citation type="submission" date="2017-08" db="EMBL/GenBank/DDBJ databases">
        <title>Reclassification of Bisgaard taxon 37 and 44.</title>
        <authorList>
            <person name="Christensen H."/>
        </authorList>
    </citation>
    <scope>NUCLEOTIDE SEQUENCE [LARGE SCALE GENOMIC DNA]</scope>
    <source>
        <strain evidence="2 3">111</strain>
    </source>
</reference>
<dbReference type="Pfam" id="PF00300">
    <property type="entry name" value="His_Phos_1"/>
    <property type="match status" value="1"/>
</dbReference>